<feature type="DNA-binding region" description="H-T-H motif" evidence="7">
    <location>
        <begin position="28"/>
        <end position="67"/>
    </location>
</feature>
<dbReference type="SMART" id="SM00881">
    <property type="entry name" value="CoA_binding"/>
    <property type="match status" value="1"/>
</dbReference>
<comment type="function">
    <text evidence="7">Modulates transcription in response to changes in cellular NADH/NAD(+) redox state.</text>
</comment>
<keyword evidence="2 7" id="KW-0678">Repressor</keyword>
<evidence type="ECO:0000256" key="3">
    <source>
        <dbReference type="ARBA" id="ARBA00023015"/>
    </source>
</evidence>
<dbReference type="SUPFAM" id="SSF51735">
    <property type="entry name" value="NAD(P)-binding Rossmann-fold domains"/>
    <property type="match status" value="1"/>
</dbReference>
<dbReference type="SUPFAM" id="SSF46785">
    <property type="entry name" value="Winged helix' DNA-binding domain"/>
    <property type="match status" value="1"/>
</dbReference>
<dbReference type="NCBIfam" id="NF003995">
    <property type="entry name" value="PRK05472.2-4"/>
    <property type="match status" value="1"/>
</dbReference>
<evidence type="ECO:0000256" key="2">
    <source>
        <dbReference type="ARBA" id="ARBA00022491"/>
    </source>
</evidence>
<keyword evidence="1 7" id="KW-0963">Cytoplasm</keyword>
<accession>A0A0R2QF51</accession>
<comment type="similarity">
    <text evidence="7">Belongs to the transcriptional regulatory Rex family.</text>
</comment>
<dbReference type="EMBL" id="LIBJ01000055">
    <property type="protein sequence ID" value="KRO48900.1"/>
    <property type="molecule type" value="Genomic_DNA"/>
</dbReference>
<comment type="subunit">
    <text evidence="7">Homodimer.</text>
</comment>
<dbReference type="Pfam" id="PF06971">
    <property type="entry name" value="Put_DNA-bind_N"/>
    <property type="match status" value="1"/>
</dbReference>
<feature type="binding site" evidence="7">
    <location>
        <begin position="102"/>
        <end position="107"/>
    </location>
    <ligand>
        <name>NAD(+)</name>
        <dbReference type="ChEBI" id="CHEBI:57540"/>
    </ligand>
</feature>
<keyword evidence="6 7" id="KW-0804">Transcription</keyword>
<proteinExistence type="inferred from homology"/>
<dbReference type="NCBIfam" id="NF003993">
    <property type="entry name" value="PRK05472.2-2"/>
    <property type="match status" value="1"/>
</dbReference>
<comment type="caution">
    <text evidence="9">The sequence shown here is derived from an EMBL/GenBank/DDBJ whole genome shotgun (WGS) entry which is preliminary data.</text>
</comment>
<organism evidence="9 10">
    <name type="scientific">Acidimicrobiia bacterium BACL6 MAG-120924-bin43</name>
    <dbReference type="NCBI Taxonomy" id="1655583"/>
    <lineage>
        <taxon>Bacteria</taxon>
        <taxon>Bacillati</taxon>
        <taxon>Actinomycetota</taxon>
        <taxon>Acidimicrobiia</taxon>
        <taxon>acIV cluster</taxon>
    </lineage>
</organism>
<evidence type="ECO:0000256" key="6">
    <source>
        <dbReference type="ARBA" id="ARBA00023163"/>
    </source>
</evidence>
<dbReference type="InterPro" id="IPR003781">
    <property type="entry name" value="CoA-bd"/>
</dbReference>
<reference evidence="9 10" key="1">
    <citation type="submission" date="2015-10" db="EMBL/GenBank/DDBJ databases">
        <title>Metagenome-Assembled Genomes uncover a global brackish microbiome.</title>
        <authorList>
            <person name="Hugerth L.W."/>
            <person name="Larsson J."/>
            <person name="Alneberg J."/>
            <person name="Lindh M.V."/>
            <person name="Legrand C."/>
            <person name="Pinhassi J."/>
            <person name="Andersson A.F."/>
        </authorList>
    </citation>
    <scope>NUCLEOTIDE SEQUENCE [LARGE SCALE GENOMIC DNA]</scope>
    <source>
        <strain evidence="9">BACL6 MAG-120924-bin43</strain>
    </source>
</reference>
<keyword evidence="3 7" id="KW-0805">Transcription regulation</keyword>
<dbReference type="GO" id="GO:0003700">
    <property type="term" value="F:DNA-binding transcription factor activity"/>
    <property type="evidence" value="ECO:0007669"/>
    <property type="project" value="UniProtKB-UniRule"/>
</dbReference>
<evidence type="ECO:0000313" key="9">
    <source>
        <dbReference type="EMBL" id="KRO48900.1"/>
    </source>
</evidence>
<dbReference type="NCBIfam" id="NF003992">
    <property type="entry name" value="PRK05472.2-1"/>
    <property type="match status" value="1"/>
</dbReference>
<sequence>MTDLVKPPSRPEALRRRIPDAAVIRLPVYLQILNKSITEGVSQLSSDQLAGLAGLNAAKVRKDLSYLGSYGTRGVGYDVAYLVYQIKRELGLLNDWKVVVVGAGNLGNALTNYAGFSSRGFEVSAVVDIDLAKVGKKIGGVVVQHVDDLLSIVNNNKVSIGVIATPPASAQRAAELLVAAGIKSILNFAATVLTVPSEVSVRSVDLGMELQILGYYEQLHRPVACQ</sequence>
<dbReference type="NCBIfam" id="NF003996">
    <property type="entry name" value="PRK05472.2-5"/>
    <property type="match status" value="1"/>
</dbReference>
<dbReference type="GO" id="GO:0051775">
    <property type="term" value="P:response to redox state"/>
    <property type="evidence" value="ECO:0007669"/>
    <property type="project" value="InterPro"/>
</dbReference>
<dbReference type="InterPro" id="IPR036390">
    <property type="entry name" value="WH_DNA-bd_sf"/>
</dbReference>
<dbReference type="AlphaFoldDB" id="A0A0R2QF51"/>
<dbReference type="GO" id="GO:0045892">
    <property type="term" value="P:negative regulation of DNA-templated transcription"/>
    <property type="evidence" value="ECO:0007669"/>
    <property type="project" value="InterPro"/>
</dbReference>
<evidence type="ECO:0000256" key="1">
    <source>
        <dbReference type="ARBA" id="ARBA00022490"/>
    </source>
</evidence>
<dbReference type="InterPro" id="IPR058236">
    <property type="entry name" value="Rex_actinobacterial-type"/>
</dbReference>
<dbReference type="Gene3D" id="1.10.10.10">
    <property type="entry name" value="Winged helix-like DNA-binding domain superfamily/Winged helix DNA-binding domain"/>
    <property type="match status" value="1"/>
</dbReference>
<dbReference type="NCBIfam" id="NF003994">
    <property type="entry name" value="PRK05472.2-3"/>
    <property type="match status" value="1"/>
</dbReference>
<comment type="subcellular location">
    <subcellularLocation>
        <location evidence="7">Cytoplasm</location>
    </subcellularLocation>
</comment>
<dbReference type="InterPro" id="IPR009718">
    <property type="entry name" value="Rex_DNA-bd_C_dom"/>
</dbReference>
<feature type="domain" description="CoA-binding" evidence="8">
    <location>
        <begin position="92"/>
        <end position="192"/>
    </location>
</feature>
<evidence type="ECO:0000256" key="5">
    <source>
        <dbReference type="ARBA" id="ARBA00023125"/>
    </source>
</evidence>
<keyword evidence="4 7" id="KW-0520">NAD</keyword>
<name>A0A0R2QF51_9ACTN</name>
<dbReference type="HAMAP" id="MF_01131">
    <property type="entry name" value="Rex"/>
    <property type="match status" value="1"/>
</dbReference>
<evidence type="ECO:0000313" key="10">
    <source>
        <dbReference type="Proteomes" id="UP000051017"/>
    </source>
</evidence>
<dbReference type="InterPro" id="IPR036388">
    <property type="entry name" value="WH-like_DNA-bd_sf"/>
</dbReference>
<dbReference type="Proteomes" id="UP000051017">
    <property type="component" value="Unassembled WGS sequence"/>
</dbReference>
<evidence type="ECO:0000259" key="8">
    <source>
        <dbReference type="SMART" id="SM00881"/>
    </source>
</evidence>
<gene>
    <name evidence="7" type="primary">rex</name>
    <name evidence="9" type="ORF">ABR75_02945</name>
</gene>
<dbReference type="PANTHER" id="PTHR35786">
    <property type="entry name" value="REDOX-SENSING TRANSCRIPTIONAL REPRESSOR REX"/>
    <property type="match status" value="1"/>
</dbReference>
<dbReference type="InterPro" id="IPR036291">
    <property type="entry name" value="NAD(P)-bd_dom_sf"/>
</dbReference>
<dbReference type="GO" id="GO:0005737">
    <property type="term" value="C:cytoplasm"/>
    <property type="evidence" value="ECO:0007669"/>
    <property type="project" value="UniProtKB-SubCell"/>
</dbReference>
<keyword evidence="5 7" id="KW-0238">DNA-binding</keyword>
<dbReference type="Gene3D" id="3.40.50.720">
    <property type="entry name" value="NAD(P)-binding Rossmann-like Domain"/>
    <property type="match status" value="1"/>
</dbReference>
<dbReference type="GO" id="GO:0003677">
    <property type="term" value="F:DNA binding"/>
    <property type="evidence" value="ECO:0007669"/>
    <property type="project" value="UniProtKB-UniRule"/>
</dbReference>
<dbReference type="InterPro" id="IPR022876">
    <property type="entry name" value="Tscrpt_rep_Rex"/>
</dbReference>
<dbReference type="PANTHER" id="PTHR35786:SF1">
    <property type="entry name" value="REDOX-SENSING TRANSCRIPTIONAL REPRESSOR REX 1"/>
    <property type="match status" value="1"/>
</dbReference>
<dbReference type="Pfam" id="PF02629">
    <property type="entry name" value="CoA_binding"/>
    <property type="match status" value="1"/>
</dbReference>
<evidence type="ECO:0000256" key="4">
    <source>
        <dbReference type="ARBA" id="ARBA00023027"/>
    </source>
</evidence>
<protein>
    <recommendedName>
        <fullName evidence="7">Redox-sensing transcriptional repressor Rex</fullName>
    </recommendedName>
</protein>
<evidence type="ECO:0000256" key="7">
    <source>
        <dbReference type="HAMAP-Rule" id="MF_01131"/>
    </source>
</evidence>